<feature type="binding site" evidence="8">
    <location>
        <position position="4"/>
    </location>
    <ligand>
        <name>Mg(2+)</name>
        <dbReference type="ChEBI" id="CHEBI:18420"/>
    </ligand>
</feature>
<dbReference type="InterPro" id="IPR050556">
    <property type="entry name" value="Type_II_TA_system_RNase"/>
</dbReference>
<keyword evidence="11" id="KW-1185">Reference proteome</keyword>
<evidence type="ECO:0000313" key="10">
    <source>
        <dbReference type="EMBL" id="UWM52761.1"/>
    </source>
</evidence>
<evidence type="ECO:0000256" key="7">
    <source>
        <dbReference type="ARBA" id="ARBA00038093"/>
    </source>
</evidence>
<dbReference type="RefSeq" id="WP_260591756.1">
    <property type="nucleotide sequence ID" value="NZ_CP104003.1"/>
</dbReference>
<dbReference type="GO" id="GO:0090729">
    <property type="term" value="F:toxin activity"/>
    <property type="evidence" value="ECO:0007669"/>
    <property type="project" value="UniProtKB-KW"/>
</dbReference>
<comment type="similarity">
    <text evidence="7 8">Belongs to the PINc/VapC protein family.</text>
</comment>
<protein>
    <recommendedName>
        <fullName evidence="8">Ribonuclease VapC</fullName>
        <shortName evidence="8">RNase VapC</shortName>
        <ecNumber evidence="8">3.1.-.-</ecNumber>
    </recommendedName>
    <alternativeName>
        <fullName evidence="8">Putative toxin VapC</fullName>
    </alternativeName>
</protein>
<dbReference type="InterPro" id="IPR002716">
    <property type="entry name" value="PIN_dom"/>
</dbReference>
<dbReference type="InterPro" id="IPR029060">
    <property type="entry name" value="PIN-like_dom_sf"/>
</dbReference>
<proteinExistence type="inferred from homology"/>
<sequence>MILDTNFLGALKDQDPGALERAAELERTGVPLRVPTIVWFELFVPIGHTTRREYKVTDQRAYRRLLASKPTVDLTESIATRAGVLEGTHRRSDSKPKLGPADAIVASTALEKNEAVVSDDRDFDTVDGLQRIGY</sequence>
<reference evidence="10" key="1">
    <citation type="submission" date="2022-09" db="EMBL/GenBank/DDBJ databases">
        <title>Diverse halophilic archaea isolated from saline environments.</title>
        <authorList>
            <person name="Cui H.-L."/>
        </authorList>
    </citation>
    <scope>NUCLEOTIDE SEQUENCE</scope>
    <source>
        <strain evidence="10">ZS-35-S2</strain>
    </source>
</reference>
<dbReference type="EMBL" id="CP104003">
    <property type="protein sequence ID" value="UWM52761.1"/>
    <property type="molecule type" value="Genomic_DNA"/>
</dbReference>
<dbReference type="GO" id="GO:0016787">
    <property type="term" value="F:hydrolase activity"/>
    <property type="evidence" value="ECO:0007669"/>
    <property type="project" value="UniProtKB-KW"/>
</dbReference>
<dbReference type="Gene3D" id="3.40.50.1010">
    <property type="entry name" value="5'-nuclease"/>
    <property type="match status" value="1"/>
</dbReference>
<keyword evidence="4 8" id="KW-0479">Metal-binding</keyword>
<evidence type="ECO:0000256" key="3">
    <source>
        <dbReference type="ARBA" id="ARBA00022722"/>
    </source>
</evidence>
<evidence type="ECO:0000313" key="11">
    <source>
        <dbReference type="Proteomes" id="UP001057580"/>
    </source>
</evidence>
<evidence type="ECO:0000256" key="6">
    <source>
        <dbReference type="ARBA" id="ARBA00022842"/>
    </source>
</evidence>
<evidence type="ECO:0000256" key="2">
    <source>
        <dbReference type="ARBA" id="ARBA00022649"/>
    </source>
</evidence>
<evidence type="ECO:0000259" key="9">
    <source>
        <dbReference type="Pfam" id="PF01850"/>
    </source>
</evidence>
<dbReference type="KEGG" id="ssai:N0B31_11420"/>
<comment type="cofactor">
    <cofactor evidence="1 8">
        <name>Mg(2+)</name>
        <dbReference type="ChEBI" id="CHEBI:18420"/>
    </cofactor>
</comment>
<dbReference type="HAMAP" id="MF_00265">
    <property type="entry name" value="VapC_Nob1"/>
    <property type="match status" value="1"/>
</dbReference>
<dbReference type="PANTHER" id="PTHR33653:SF1">
    <property type="entry name" value="RIBONUCLEASE VAPC2"/>
    <property type="match status" value="1"/>
</dbReference>
<evidence type="ECO:0000256" key="1">
    <source>
        <dbReference type="ARBA" id="ARBA00001946"/>
    </source>
</evidence>
<organism evidence="10 11">
    <name type="scientific">Salinirubellus salinus</name>
    <dbReference type="NCBI Taxonomy" id="1364945"/>
    <lineage>
        <taxon>Archaea</taxon>
        <taxon>Methanobacteriati</taxon>
        <taxon>Methanobacteriota</taxon>
        <taxon>Stenosarchaea group</taxon>
        <taxon>Halobacteria</taxon>
        <taxon>Halobacteriales</taxon>
        <taxon>Natronomonadaceae</taxon>
        <taxon>Salinirubellus</taxon>
    </lineage>
</organism>
<comment type="function">
    <text evidence="8">Toxic component of a toxin-antitoxin (TA) system. An RNase.</text>
</comment>
<dbReference type="Pfam" id="PF01850">
    <property type="entry name" value="PIN"/>
    <property type="match status" value="1"/>
</dbReference>
<keyword evidence="5 8" id="KW-0378">Hydrolase</keyword>
<dbReference type="AlphaFoldDB" id="A0A9E7QZ85"/>
<feature type="binding site" evidence="8">
    <location>
        <position position="102"/>
    </location>
    <ligand>
        <name>Mg(2+)</name>
        <dbReference type="ChEBI" id="CHEBI:18420"/>
    </ligand>
</feature>
<dbReference type="SUPFAM" id="SSF88723">
    <property type="entry name" value="PIN domain-like"/>
    <property type="match status" value="1"/>
</dbReference>
<keyword evidence="6 8" id="KW-0460">Magnesium</keyword>
<feature type="domain" description="PIN" evidence="9">
    <location>
        <begin position="1"/>
        <end position="128"/>
    </location>
</feature>
<dbReference type="GeneID" id="74943040"/>
<evidence type="ECO:0000256" key="4">
    <source>
        <dbReference type="ARBA" id="ARBA00022723"/>
    </source>
</evidence>
<name>A0A9E7QZ85_9EURY</name>
<dbReference type="GO" id="GO:0004540">
    <property type="term" value="F:RNA nuclease activity"/>
    <property type="evidence" value="ECO:0007669"/>
    <property type="project" value="InterPro"/>
</dbReference>
<evidence type="ECO:0000256" key="5">
    <source>
        <dbReference type="ARBA" id="ARBA00022801"/>
    </source>
</evidence>
<keyword evidence="3 8" id="KW-0540">Nuclease</keyword>
<evidence type="ECO:0000256" key="8">
    <source>
        <dbReference type="HAMAP-Rule" id="MF_00265"/>
    </source>
</evidence>
<dbReference type="InterPro" id="IPR022907">
    <property type="entry name" value="VapC_family"/>
</dbReference>
<dbReference type="PANTHER" id="PTHR33653">
    <property type="entry name" value="RIBONUCLEASE VAPC2"/>
    <property type="match status" value="1"/>
</dbReference>
<keyword evidence="2 8" id="KW-1277">Toxin-antitoxin system</keyword>
<dbReference type="GO" id="GO:0000287">
    <property type="term" value="F:magnesium ion binding"/>
    <property type="evidence" value="ECO:0007669"/>
    <property type="project" value="UniProtKB-UniRule"/>
</dbReference>
<dbReference type="EC" id="3.1.-.-" evidence="8"/>
<gene>
    <name evidence="8" type="primary">vapC</name>
    <name evidence="10" type="ORF">N0B31_11420</name>
</gene>
<keyword evidence="8" id="KW-0800">Toxin</keyword>
<dbReference type="Proteomes" id="UP001057580">
    <property type="component" value="Chromosome"/>
</dbReference>
<accession>A0A9E7QZ85</accession>